<dbReference type="InterPro" id="IPR016181">
    <property type="entry name" value="Acyl_CoA_acyltransferase"/>
</dbReference>
<dbReference type="Proteomes" id="UP000515146">
    <property type="component" value="Unplaced"/>
</dbReference>
<dbReference type="GeneID" id="113795054"/>
<dbReference type="GO" id="GO:0005737">
    <property type="term" value="C:cytoplasm"/>
    <property type="evidence" value="ECO:0007669"/>
    <property type="project" value="TreeGrafter"/>
</dbReference>
<dbReference type="Pfam" id="PF00583">
    <property type="entry name" value="Acetyltransf_1"/>
    <property type="match status" value="1"/>
</dbReference>
<organism evidence="1 2">
    <name type="scientific">Dermatophagoides pteronyssinus</name>
    <name type="common">European house dust mite</name>
    <dbReference type="NCBI Taxonomy" id="6956"/>
    <lineage>
        <taxon>Eukaryota</taxon>
        <taxon>Metazoa</taxon>
        <taxon>Ecdysozoa</taxon>
        <taxon>Arthropoda</taxon>
        <taxon>Chelicerata</taxon>
        <taxon>Arachnida</taxon>
        <taxon>Acari</taxon>
        <taxon>Acariformes</taxon>
        <taxon>Sarcoptiformes</taxon>
        <taxon>Astigmata</taxon>
        <taxon>Psoroptidia</taxon>
        <taxon>Analgoidea</taxon>
        <taxon>Pyroglyphidae</taxon>
        <taxon>Dermatophagoidinae</taxon>
        <taxon>Dermatophagoides</taxon>
    </lineage>
</organism>
<dbReference type="GO" id="GO:1905502">
    <property type="term" value="F:acetyl-CoA binding"/>
    <property type="evidence" value="ECO:0007669"/>
    <property type="project" value="TreeGrafter"/>
</dbReference>
<dbReference type="FunCoup" id="A0A6P6Y6E8">
    <property type="interactions" value="185"/>
</dbReference>
<evidence type="ECO:0000313" key="1">
    <source>
        <dbReference type="Proteomes" id="UP000515146"/>
    </source>
</evidence>
<gene>
    <name evidence="2" type="primary">LOC113795054</name>
</gene>
<dbReference type="InParanoid" id="A0A6P6Y6E8"/>
<dbReference type="CTD" id="24142"/>
<dbReference type="CDD" id="cd04301">
    <property type="entry name" value="NAT_SF"/>
    <property type="match status" value="1"/>
</dbReference>
<dbReference type="OrthoDB" id="329272at2759"/>
<dbReference type="PANTHER" id="PTHR13538">
    <property type="entry name" value="N-ACETYLTRANSFERASE 6"/>
    <property type="match status" value="1"/>
</dbReference>
<dbReference type="Gene3D" id="3.40.630.30">
    <property type="match status" value="1"/>
</dbReference>
<dbReference type="PANTHER" id="PTHR13538:SF4">
    <property type="entry name" value="N-ALPHA-ACETYLTRANSFERASE 80"/>
    <property type="match status" value="1"/>
</dbReference>
<dbReference type="AlphaFoldDB" id="A0A6P6Y6E8"/>
<dbReference type="SUPFAM" id="SSF55729">
    <property type="entry name" value="Acyl-CoA N-acyltransferases (Nat)"/>
    <property type="match status" value="1"/>
</dbReference>
<protein>
    <submittedName>
        <fullName evidence="2">N-alpha-acetyltransferase 80-like</fullName>
    </submittedName>
</protein>
<name>A0A6P6Y6E8_DERPT</name>
<dbReference type="InterPro" id="IPR039840">
    <property type="entry name" value="NAA80"/>
</dbReference>
<accession>A0A6P6Y6E8</accession>
<dbReference type="GO" id="GO:0008080">
    <property type="term" value="F:N-acetyltransferase activity"/>
    <property type="evidence" value="ECO:0007669"/>
    <property type="project" value="InterPro"/>
</dbReference>
<proteinExistence type="predicted"/>
<sequence>MITETLKLVKIHENTHLIEQCIEILNEEWPRESQQRMKTMKRSSDNFPICLALIDDQQQNQEKVIGFVKLTSEKPFNPVIFVESLIVSKEYRRKGIGRFIMEQVEKFAKELNFEKIHLTTTDQQEFYLKLGYLLPKCNNNNGNKILMYKHIL</sequence>
<dbReference type="OMA" id="ECCELIN"/>
<keyword evidence="1" id="KW-1185">Reference proteome</keyword>
<evidence type="ECO:0000313" key="2">
    <source>
        <dbReference type="RefSeq" id="XP_027201032.1"/>
    </source>
</evidence>
<reference evidence="2" key="1">
    <citation type="submission" date="2025-08" db="UniProtKB">
        <authorList>
            <consortium name="RefSeq"/>
        </authorList>
    </citation>
    <scope>IDENTIFICATION</scope>
    <source>
        <strain evidence="2">Airmid</strain>
    </source>
</reference>
<dbReference type="RefSeq" id="XP_027201032.1">
    <property type="nucleotide sequence ID" value="XM_027345231.1"/>
</dbReference>
<dbReference type="KEGG" id="dpte:113795054"/>
<dbReference type="PROSITE" id="PS51186">
    <property type="entry name" value="GNAT"/>
    <property type="match status" value="1"/>
</dbReference>
<dbReference type="InterPro" id="IPR000182">
    <property type="entry name" value="GNAT_dom"/>
</dbReference>